<dbReference type="Proteomes" id="UP001258207">
    <property type="component" value="Chromosome"/>
</dbReference>
<protein>
    <submittedName>
        <fullName evidence="1">Uncharacterized protein</fullName>
    </submittedName>
</protein>
<gene>
    <name evidence="1" type="ORF">RI108_15340</name>
</gene>
<reference evidence="1" key="1">
    <citation type="submission" date="2023-09" db="EMBL/GenBank/DDBJ databases">
        <title>First report of Pseudomonas coleopterorum DJ13 causing leaf spot on Rhododendron pulchrum Sweet in China.</title>
        <authorList>
            <person name="Zhang Y."/>
        </authorList>
    </citation>
    <scope>NUCLEOTIDE SEQUENCE</scope>
    <source>
        <strain evidence="1">DJ13</strain>
    </source>
</reference>
<evidence type="ECO:0000313" key="1">
    <source>
        <dbReference type="EMBL" id="WNC08665.1"/>
    </source>
</evidence>
<dbReference type="AlphaFoldDB" id="A0AAJ6MSI5"/>
<organism evidence="1 2">
    <name type="scientific">Pseudomonas coleopterorum</name>
    <dbReference type="NCBI Taxonomy" id="1605838"/>
    <lineage>
        <taxon>Bacteria</taxon>
        <taxon>Pseudomonadati</taxon>
        <taxon>Pseudomonadota</taxon>
        <taxon>Gammaproteobacteria</taxon>
        <taxon>Pseudomonadales</taxon>
        <taxon>Pseudomonadaceae</taxon>
        <taxon>Pseudomonas</taxon>
    </lineage>
</organism>
<evidence type="ECO:0000313" key="2">
    <source>
        <dbReference type="Proteomes" id="UP001258207"/>
    </source>
</evidence>
<name>A0AAJ6MSI5_9PSED</name>
<proteinExistence type="predicted"/>
<dbReference type="EMBL" id="CP134081">
    <property type="protein sequence ID" value="WNC08665.1"/>
    <property type="molecule type" value="Genomic_DNA"/>
</dbReference>
<dbReference type="RefSeq" id="WP_090357057.1">
    <property type="nucleotide sequence ID" value="NZ_CP134081.1"/>
</dbReference>
<sequence>MEDLMGTSFVAKIRGVTRGYQRRIALSDSTIAGKSGWLTFASSDWPAVEFKFTYLSQTEDRFHYAITGADSAGYYANAALGISSRGYLGLYHLASIENLWKFDLVSVSYQDGRFFLRDKDGYRVTAVEVGVGNVPVSIPYLNTSGETALEFTLEDVRS</sequence>
<accession>A0AAJ6MSI5</accession>